<keyword evidence="3 5" id="KW-0328">Glycosyltransferase</keyword>
<dbReference type="OrthoDB" id="1523230at2"/>
<proteinExistence type="inferred from homology"/>
<dbReference type="GO" id="GO:0005737">
    <property type="term" value="C:cytoplasm"/>
    <property type="evidence" value="ECO:0007669"/>
    <property type="project" value="TreeGrafter"/>
</dbReference>
<evidence type="ECO:0000259" key="6">
    <source>
        <dbReference type="Pfam" id="PF01048"/>
    </source>
</evidence>
<dbReference type="CDD" id="cd09009">
    <property type="entry name" value="PNP-EcPNPII_like"/>
    <property type="match status" value="1"/>
</dbReference>
<evidence type="ECO:0000256" key="4">
    <source>
        <dbReference type="ARBA" id="ARBA00022679"/>
    </source>
</evidence>
<dbReference type="PANTHER" id="PTHR11904">
    <property type="entry name" value="METHYLTHIOADENOSINE/PURINE NUCLEOSIDE PHOSPHORYLASE"/>
    <property type="match status" value="1"/>
</dbReference>
<evidence type="ECO:0000313" key="8">
    <source>
        <dbReference type="Proteomes" id="UP000215086"/>
    </source>
</evidence>
<keyword evidence="8" id="KW-1185">Reference proteome</keyword>
<dbReference type="KEGG" id="ttf:THTE_3732"/>
<dbReference type="Pfam" id="PF01048">
    <property type="entry name" value="PNP_UDP_1"/>
    <property type="match status" value="1"/>
</dbReference>
<comment type="function">
    <text evidence="5">The purine nucleoside phosphorylases catalyze the phosphorolytic breakdown of the N-glycosidic bond in the beta-(deoxy)ribonucleoside molecules, with the formation of the corresponding free purine bases and pentose-1-phosphate.</text>
</comment>
<comment type="pathway">
    <text evidence="1 5">Purine metabolism; purine nucleoside salvage.</text>
</comment>
<sequence length="282" mass="30523">MTSGLVQQIHEAVGAVRTRWSRQAHAGIILGTGLGSLAAEIRQEAVIPYEEIPHFPRSTTISHTGQLVCGTLEGVPVVAMEGRFHVYEGYTYQQVTFPVRVMRALGAGLLIVSNACGGMNPHYRKGDIVVIDDHINLMNGNPLIGPNDDSLGPRFPDMSRPYDPVLIDRALAIARKEDFVAHRGVYVAVTGPNLETRAEYRFLRGIGADVVGMSTVPEVIVAVHAGMRVLGLSVVTDMCLPDALEPAVVEDILRVAAEAEPKLRKIVLGILREEARQLGIAP</sequence>
<dbReference type="PIRSF" id="PIRSF000477">
    <property type="entry name" value="PurNPase"/>
    <property type="match status" value="1"/>
</dbReference>
<dbReference type="Gene3D" id="3.40.50.1580">
    <property type="entry name" value="Nucleoside phosphorylase domain"/>
    <property type="match status" value="1"/>
</dbReference>
<dbReference type="AlphaFoldDB" id="A0A286RK31"/>
<dbReference type="RefSeq" id="WP_095416145.1">
    <property type="nucleotide sequence ID" value="NZ_CP018477.1"/>
</dbReference>
<evidence type="ECO:0000256" key="1">
    <source>
        <dbReference type="ARBA" id="ARBA00005058"/>
    </source>
</evidence>
<gene>
    <name evidence="7" type="ORF">THTE_3732</name>
</gene>
<dbReference type="NCBIfam" id="TIGR01700">
    <property type="entry name" value="PNPH"/>
    <property type="match status" value="1"/>
</dbReference>
<dbReference type="InterPro" id="IPR035994">
    <property type="entry name" value="Nucleoside_phosphorylase_sf"/>
</dbReference>
<reference evidence="7 8" key="1">
    <citation type="journal article" name="Front. Microbiol.">
        <title>Sugar Metabolism of the First Thermophilic Planctomycete Thermogutta terrifontis: Comparative Genomic and Transcriptomic Approaches.</title>
        <authorList>
            <person name="Elcheninov A.G."/>
            <person name="Menzel P."/>
            <person name="Gudbergsdottir S.R."/>
            <person name="Slesarev A.I."/>
            <person name="Kadnikov V.V."/>
            <person name="Krogh A."/>
            <person name="Bonch-Osmolovskaya E.A."/>
            <person name="Peng X."/>
            <person name="Kublanov I.V."/>
        </authorList>
    </citation>
    <scope>NUCLEOTIDE SEQUENCE [LARGE SCALE GENOMIC DNA]</scope>
    <source>
        <strain evidence="7 8">R1</strain>
    </source>
</reference>
<dbReference type="PANTHER" id="PTHR11904:SF9">
    <property type="entry name" value="PURINE NUCLEOSIDE PHOSPHORYLASE-RELATED"/>
    <property type="match status" value="1"/>
</dbReference>
<dbReference type="NCBIfam" id="NF006054">
    <property type="entry name" value="PRK08202.1"/>
    <property type="match status" value="1"/>
</dbReference>
<evidence type="ECO:0000313" key="7">
    <source>
        <dbReference type="EMBL" id="ASV76333.1"/>
    </source>
</evidence>
<accession>A0A286RK31</accession>
<comment type="similarity">
    <text evidence="2 5">Belongs to the PNP/MTAP phosphorylase family.</text>
</comment>
<dbReference type="GO" id="GO:0004731">
    <property type="term" value="F:purine-nucleoside phosphorylase activity"/>
    <property type="evidence" value="ECO:0007669"/>
    <property type="project" value="UniProtKB-EC"/>
</dbReference>
<dbReference type="NCBIfam" id="TIGR01697">
    <property type="entry name" value="PNPH-PUNA-XAPA"/>
    <property type="match status" value="1"/>
</dbReference>
<name>A0A286RK31_9BACT</name>
<dbReference type="EMBL" id="CP018477">
    <property type="protein sequence ID" value="ASV76333.1"/>
    <property type="molecule type" value="Genomic_DNA"/>
</dbReference>
<keyword evidence="4 5" id="KW-0808">Transferase</keyword>
<protein>
    <recommendedName>
        <fullName evidence="5">Purine nucleoside phosphorylase</fullName>
        <ecNumber evidence="5">2.4.2.1</ecNumber>
    </recommendedName>
    <alternativeName>
        <fullName evidence="5">Inosine-guanosine phosphorylase</fullName>
    </alternativeName>
</protein>
<evidence type="ECO:0000256" key="2">
    <source>
        <dbReference type="ARBA" id="ARBA00006751"/>
    </source>
</evidence>
<organism evidence="7 8">
    <name type="scientific">Thermogutta terrifontis</name>
    <dbReference type="NCBI Taxonomy" id="1331910"/>
    <lineage>
        <taxon>Bacteria</taxon>
        <taxon>Pseudomonadati</taxon>
        <taxon>Planctomycetota</taxon>
        <taxon>Planctomycetia</taxon>
        <taxon>Pirellulales</taxon>
        <taxon>Thermoguttaceae</taxon>
        <taxon>Thermogutta</taxon>
    </lineage>
</organism>
<dbReference type="GO" id="GO:0009116">
    <property type="term" value="P:nucleoside metabolic process"/>
    <property type="evidence" value="ECO:0007669"/>
    <property type="project" value="InterPro"/>
</dbReference>
<evidence type="ECO:0000256" key="3">
    <source>
        <dbReference type="ARBA" id="ARBA00022676"/>
    </source>
</evidence>
<evidence type="ECO:0000256" key="5">
    <source>
        <dbReference type="PIRNR" id="PIRNR000477"/>
    </source>
</evidence>
<dbReference type="EC" id="2.4.2.1" evidence="5"/>
<dbReference type="Proteomes" id="UP000215086">
    <property type="component" value="Chromosome"/>
</dbReference>
<dbReference type="InterPro" id="IPR011268">
    <property type="entry name" value="Purine_phosphorylase"/>
</dbReference>
<dbReference type="InterPro" id="IPR000845">
    <property type="entry name" value="Nucleoside_phosphorylase_d"/>
</dbReference>
<feature type="domain" description="Nucleoside phosphorylase" evidence="6">
    <location>
        <begin position="27"/>
        <end position="272"/>
    </location>
</feature>
<dbReference type="SUPFAM" id="SSF53167">
    <property type="entry name" value="Purine and uridine phosphorylases"/>
    <property type="match status" value="1"/>
</dbReference>
<dbReference type="UniPathway" id="UPA00606"/>
<dbReference type="InterPro" id="IPR011270">
    <property type="entry name" value="Pur_Nuc_Pase_Ino/Guo-sp"/>
</dbReference>